<dbReference type="GeneID" id="19525119"/>
<accession>A0A024B152</accession>
<name>A0A024B152_9CAUD</name>
<evidence type="ECO:0000313" key="2">
    <source>
        <dbReference type="Proteomes" id="UP000026905"/>
    </source>
</evidence>
<sequence length="101" mass="12149">MVVLCDYRGGDRMPEQKFCAKCGRLNWSEWSTTCYCTHPEFIYDSYEDYMKNKRVYVLTLNDNFYGSGGLPHIQQLMNYWIGEHGLKHKEFEFKVMLKERE</sequence>
<reference evidence="2" key="1">
    <citation type="submission" date="2014-09" db="EMBL/GenBank/DDBJ databases">
        <authorList>
            <person name="Sauder A.B."/>
            <person name="McKenzie Q.R."/>
            <person name="Temple L.M."/>
            <person name="Alexis B.K."/>
            <person name="Al-Atrache Z."/>
            <person name="Lewis L.O."/>
            <person name="Loesser-Casey K.E."/>
            <person name="Mitchell K.J."/>
        </authorList>
    </citation>
    <scope>NUCLEOTIDE SEQUENCE [LARGE SCALE GENOMIC DNA]</scope>
</reference>
<protein>
    <submittedName>
        <fullName evidence="1">Uncharacterized protein</fullName>
    </submittedName>
</protein>
<dbReference type="RefSeq" id="YP_009035254.1">
    <property type="nucleotide sequence ID" value="NC_024205.1"/>
</dbReference>
<proteinExistence type="predicted"/>
<evidence type="ECO:0000313" key="1">
    <source>
        <dbReference type="EMBL" id="AHZ10369.1"/>
    </source>
</evidence>
<dbReference type="EMBL" id="KJ489400">
    <property type="protein sequence ID" value="AHZ10369.1"/>
    <property type="molecule type" value="Genomic_DNA"/>
</dbReference>
<keyword evidence="2" id="KW-1185">Reference proteome</keyword>
<dbReference type="Proteomes" id="UP000026905">
    <property type="component" value="Segment"/>
</dbReference>
<organism evidence="1 2">
    <name type="scientific">Bacillus phage Hoody T</name>
    <dbReference type="NCBI Taxonomy" id="1486660"/>
    <lineage>
        <taxon>Viruses</taxon>
        <taxon>Duplodnaviria</taxon>
        <taxon>Heunggongvirae</taxon>
        <taxon>Uroviricota</taxon>
        <taxon>Caudoviricetes</taxon>
        <taxon>Herelleviridae</taxon>
        <taxon>Bastillevirinae</taxon>
        <taxon>Bastillevirus</taxon>
        <taxon>Bastillevirus hoodyT</taxon>
    </lineage>
</organism>
<dbReference type="KEGG" id="vg:19525119"/>